<evidence type="ECO:0000313" key="5">
    <source>
        <dbReference type="Proteomes" id="UP001282288"/>
    </source>
</evidence>
<accession>A0AAP6BMD3</accession>
<dbReference type="RefSeq" id="WP_040836955.1">
    <property type="nucleotide sequence ID" value="NZ_BCMK01000004.1"/>
</dbReference>
<proteinExistence type="predicted"/>
<dbReference type="Proteomes" id="UP001272987">
    <property type="component" value="Unassembled WGS sequence"/>
</dbReference>
<evidence type="ECO:0000313" key="2">
    <source>
        <dbReference type="EMBL" id="MDX2967366.1"/>
    </source>
</evidence>
<gene>
    <name evidence="2" type="ORF">PV399_47890</name>
    <name evidence="3" type="ORF">PV666_11295</name>
</gene>
<keyword evidence="4" id="KW-1185">Reference proteome</keyword>
<dbReference type="GeneID" id="69808135"/>
<organism evidence="2 5">
    <name type="scientific">Streptomyces acidiscabies</name>
    <dbReference type="NCBI Taxonomy" id="42234"/>
    <lineage>
        <taxon>Bacteria</taxon>
        <taxon>Bacillati</taxon>
        <taxon>Actinomycetota</taxon>
        <taxon>Actinomycetes</taxon>
        <taxon>Kitasatosporales</taxon>
        <taxon>Streptomycetaceae</taxon>
        <taxon>Streptomyces</taxon>
    </lineage>
</organism>
<dbReference type="EMBL" id="JARAWP010000006">
    <property type="protein sequence ID" value="MDX3018468.1"/>
    <property type="molecule type" value="Genomic_DNA"/>
</dbReference>
<evidence type="ECO:0000256" key="1">
    <source>
        <dbReference type="SAM" id="MobiDB-lite"/>
    </source>
</evidence>
<evidence type="ECO:0000313" key="4">
    <source>
        <dbReference type="Proteomes" id="UP001272987"/>
    </source>
</evidence>
<protein>
    <submittedName>
        <fullName evidence="2">Uncharacterized protein</fullName>
    </submittedName>
</protein>
<feature type="region of interest" description="Disordered" evidence="1">
    <location>
        <begin position="49"/>
        <end position="72"/>
    </location>
</feature>
<comment type="caution">
    <text evidence="2">The sequence shown here is derived from an EMBL/GenBank/DDBJ whole genome shotgun (WGS) entry which is preliminary data.</text>
</comment>
<reference evidence="2 4" key="1">
    <citation type="journal article" date="2023" name="Microb. Genom.">
        <title>Mesoterricola silvestris gen. nov., sp. nov., Mesoterricola sediminis sp. nov., Geothrix oryzae sp. nov., Geothrix edaphica sp. nov., Geothrix rubra sp. nov., and Geothrix limicola sp. nov., six novel members of Acidobacteriota isolated from soils.</title>
        <authorList>
            <person name="Weisberg A.J."/>
            <person name="Pearce E."/>
            <person name="Kramer C.G."/>
            <person name="Chang J.H."/>
            <person name="Clarke C.R."/>
        </authorList>
    </citation>
    <scope>NUCLEOTIDE SEQUENCE</scope>
    <source>
        <strain evidence="3 4">NB05-1H</strain>
        <strain evidence="2">NRRL_B-16521</strain>
    </source>
</reference>
<evidence type="ECO:0000313" key="3">
    <source>
        <dbReference type="EMBL" id="MDX3018468.1"/>
    </source>
</evidence>
<dbReference type="AlphaFoldDB" id="A0AAP6BMD3"/>
<dbReference type="EMBL" id="JARAWC010000104">
    <property type="protein sequence ID" value="MDX2967366.1"/>
    <property type="molecule type" value="Genomic_DNA"/>
</dbReference>
<name>A0AAP6BMD3_9ACTN</name>
<sequence>MTGGRFMPGGNRDDLLVTFKDGHVSLFTDLAANGLGKQTQITPTNAVWPHAGQLTTPVPSPGAPGRRPRPLE</sequence>
<dbReference type="Proteomes" id="UP001282288">
    <property type="component" value="Unassembled WGS sequence"/>
</dbReference>